<dbReference type="Proteomes" id="UP001596442">
    <property type="component" value="Unassembled WGS sequence"/>
</dbReference>
<dbReference type="PANTHER" id="PTHR37460:SF1">
    <property type="entry name" value="ENDONUCLEASE III"/>
    <property type="match status" value="1"/>
</dbReference>
<evidence type="ECO:0000313" key="3">
    <source>
        <dbReference type="Proteomes" id="UP001596442"/>
    </source>
</evidence>
<dbReference type="Pfam" id="PF01986">
    <property type="entry name" value="DUF123"/>
    <property type="match status" value="1"/>
</dbReference>
<feature type="non-terminal residue" evidence="2">
    <location>
        <position position="1"/>
    </location>
</feature>
<proteinExistence type="predicted"/>
<dbReference type="PANTHER" id="PTHR37460">
    <property type="entry name" value="ENDONUCLEASE III"/>
    <property type="match status" value="1"/>
</dbReference>
<evidence type="ECO:0000313" key="2">
    <source>
        <dbReference type="EMBL" id="MFC6754467.1"/>
    </source>
</evidence>
<reference evidence="2 3" key="1">
    <citation type="journal article" date="2019" name="Int. J. Syst. Evol. Microbiol.">
        <title>The Global Catalogue of Microorganisms (GCM) 10K type strain sequencing project: providing services to taxonomists for standard genome sequencing and annotation.</title>
        <authorList>
            <consortium name="The Broad Institute Genomics Platform"/>
            <consortium name="The Broad Institute Genome Sequencing Center for Infectious Disease"/>
            <person name="Wu L."/>
            <person name="Ma J."/>
        </authorList>
    </citation>
    <scope>NUCLEOTIDE SEQUENCE [LARGE SCALE GENOMIC DNA]</scope>
    <source>
        <strain evidence="2 3">CGMCC 1.3239</strain>
    </source>
</reference>
<evidence type="ECO:0000256" key="1">
    <source>
        <dbReference type="SAM" id="MobiDB-lite"/>
    </source>
</evidence>
<feature type="region of interest" description="Disordered" evidence="1">
    <location>
        <begin position="107"/>
        <end position="127"/>
    </location>
</feature>
<dbReference type="AlphaFoldDB" id="A0ABD5SDH5"/>
<sequence length="127" mass="13262">PAGAYAYTGSALGAGGFSRVHRHRRTAAGTHDVRHWHIDYLLGHPAVGIDRVVHGPGVDVECAVATRLPEGPVEGFGASDCDCRSHLSRAATLDDLTERVVSAYETVGSARPIRSDSGGGSPTDQTS</sequence>
<accession>A0ABD5SDH5</accession>
<dbReference type="CDD" id="cd10441">
    <property type="entry name" value="GIY-YIG_COG1833"/>
    <property type="match status" value="1"/>
</dbReference>
<dbReference type="RefSeq" id="WP_379782983.1">
    <property type="nucleotide sequence ID" value="NZ_JBHSWW010000274.1"/>
</dbReference>
<name>A0ABD5SDH5_9EURY</name>
<dbReference type="EMBL" id="JBHSWW010000274">
    <property type="protein sequence ID" value="MFC6754467.1"/>
    <property type="molecule type" value="Genomic_DNA"/>
</dbReference>
<gene>
    <name evidence="2" type="ORF">ACFQEU_13500</name>
</gene>
<organism evidence="2 3">
    <name type="scientific">Halorubrum tibetense</name>
    <dbReference type="NCBI Taxonomy" id="175631"/>
    <lineage>
        <taxon>Archaea</taxon>
        <taxon>Methanobacteriati</taxon>
        <taxon>Methanobacteriota</taxon>
        <taxon>Stenosarchaea group</taxon>
        <taxon>Halobacteria</taxon>
        <taxon>Halobacteriales</taxon>
        <taxon>Haloferacaceae</taxon>
        <taxon>Halorubrum</taxon>
    </lineage>
</organism>
<protein>
    <submittedName>
        <fullName evidence="2">DUF123 domain-containing protein</fullName>
    </submittedName>
</protein>
<comment type="caution">
    <text evidence="2">The sequence shown here is derived from an EMBL/GenBank/DDBJ whole genome shotgun (WGS) entry which is preliminary data.</text>
</comment>
<dbReference type="InterPro" id="IPR002837">
    <property type="entry name" value="DUF123"/>
</dbReference>
<keyword evidence="3" id="KW-1185">Reference proteome</keyword>